<evidence type="ECO:0000313" key="3">
    <source>
        <dbReference type="EMBL" id="KAA0680622.1"/>
    </source>
</evidence>
<dbReference type="GO" id="GO:1900191">
    <property type="term" value="P:negative regulation of single-species biofilm formation"/>
    <property type="evidence" value="ECO:0007669"/>
    <property type="project" value="InterPro"/>
</dbReference>
<name>A0A9W7NJL6_9PROT</name>
<feature type="domain" description="L-lysine epsilon oxidase C-terminal" evidence="2">
    <location>
        <begin position="425"/>
        <end position="567"/>
    </location>
</feature>
<dbReference type="RefSeq" id="WP_149469195.1">
    <property type="nucleotide sequence ID" value="NZ_QOKW01000008.1"/>
</dbReference>
<dbReference type="InterPro" id="IPR041173">
    <property type="entry name" value="LodA_C"/>
</dbReference>
<dbReference type="OrthoDB" id="336698at2"/>
<comment type="caution">
    <text evidence="3">The sequence shown here is derived from an EMBL/GenBank/DDBJ whole genome shotgun (WGS) entry which is preliminary data.</text>
</comment>
<evidence type="ECO:0000259" key="1">
    <source>
        <dbReference type="Pfam" id="PF17990"/>
    </source>
</evidence>
<organism evidence="3 4">
    <name type="scientific">Roseomonas genomospecies 6</name>
    <dbReference type="NCBI Taxonomy" id="214106"/>
    <lineage>
        <taxon>Bacteria</taxon>
        <taxon>Pseudomonadati</taxon>
        <taxon>Pseudomonadota</taxon>
        <taxon>Alphaproteobacteria</taxon>
        <taxon>Acetobacterales</taxon>
        <taxon>Roseomonadaceae</taxon>
        <taxon>Roseomonas</taxon>
    </lineage>
</organism>
<gene>
    <name evidence="3" type="ORF">DS843_12305</name>
</gene>
<dbReference type="InterPro" id="IPR033797">
    <property type="entry name" value="LodA"/>
</dbReference>
<protein>
    <recommendedName>
        <fullName evidence="5">L-lysine 6-oxidase</fullName>
    </recommendedName>
</protein>
<dbReference type="Pfam" id="PF18417">
    <property type="entry name" value="LodA_C"/>
    <property type="match status" value="1"/>
</dbReference>
<feature type="domain" description="L-Lysine epsilon oxidase N-terminal" evidence="1">
    <location>
        <begin position="9"/>
        <end position="304"/>
    </location>
</feature>
<keyword evidence="4" id="KW-1185">Reference proteome</keyword>
<dbReference type="EMBL" id="QOKW01000008">
    <property type="protein sequence ID" value="KAA0680622.1"/>
    <property type="molecule type" value="Genomic_DNA"/>
</dbReference>
<proteinExistence type="predicted"/>
<sequence>MTSSVFRIHPAIGFARVGDSEEFYLAPETMAGLPDPYNPGLTGGLPVVPGTETTPITSSDLRDAEGRLKRQAARFRIYAYASEDTAVYPSGGGTEITIGSRIGDLEVVDIQWTVHVANKKGNAYVLDVPGYDGSVIERYADGRTPPLRNAKNEVGQTQLVTDVPNINDPARVALWTTDPGPRSVNRDLRKAAFDRATEARAGNKPVPDYCKLFPAASEDVVYAPRGPIDTLGHIETDDQGRLIVAGGYGRACALWNQTTLGSSVDNDGWYDDTSDGPVSATIVLRGKGADPIVERIDASPAWVVTADPAYAPQILNTVSLWDELYDTFVREFELQPDVYSHGRYNEDYRPAFGEDVQPFFKAASLQEWTTNLPKGAKAAHRMVGDITATDDPAATIMAGLAYVRDPNKPTQANLGPPLMPLGLGDSGKAFLAPTYTQYFFLNQWDKGTFDAEPKRKLGPGEALDKASLMACLGGRFSPGIDLTFTVRQPDVYVPNWRGGNGPFRIAARPLDYSRATKDQPFLTGGYVPMNTGAHTVEPGDMTKFMSIPWHTDYNSCATHPTSPSIRNITTLYWSWPAQRPVNVYVADEVQDGKLGPQRYSVRGSGTGSPDPANQGRYQYIAEIIPNWSGIGVILQGKAIDGDPGRPLPPDAYLEVGSLLTGEPDEVVAPWPMNQLPTTSS</sequence>
<dbReference type="Pfam" id="PF17990">
    <property type="entry name" value="LodA_N"/>
    <property type="match status" value="1"/>
</dbReference>
<dbReference type="Proteomes" id="UP000480854">
    <property type="component" value="Unassembled WGS sequence"/>
</dbReference>
<dbReference type="AlphaFoldDB" id="A0A9W7NJL6"/>
<dbReference type="GO" id="GO:0031640">
    <property type="term" value="P:killing of cells of another organism"/>
    <property type="evidence" value="ECO:0007669"/>
    <property type="project" value="InterPro"/>
</dbReference>
<reference evidence="3 4" key="1">
    <citation type="submission" date="2018-07" db="EMBL/GenBank/DDBJ databases">
        <title>Genome sequence of Azospirillum sp. ATCC 49961.</title>
        <authorList>
            <person name="Sant'Anna F.H."/>
            <person name="Baldani J.I."/>
            <person name="Zilli J.E."/>
            <person name="Reis V.M."/>
            <person name="Hartmann A."/>
            <person name="Cruz L."/>
            <person name="de Souza E.M."/>
            <person name="de Oliveira Pedrosa F."/>
            <person name="Passaglia L.M.P."/>
        </authorList>
    </citation>
    <scope>NUCLEOTIDE SEQUENCE [LARGE SCALE GENOMIC DNA]</scope>
    <source>
        <strain evidence="3 4">ATCC 49961</strain>
    </source>
</reference>
<dbReference type="InterPro" id="IPR041168">
    <property type="entry name" value="LodA_N"/>
</dbReference>
<dbReference type="CDD" id="cd14732">
    <property type="entry name" value="LodA"/>
    <property type="match status" value="1"/>
</dbReference>
<dbReference type="GO" id="GO:0033736">
    <property type="term" value="F:L-lysine 6-oxidase activity"/>
    <property type="evidence" value="ECO:0007669"/>
    <property type="project" value="InterPro"/>
</dbReference>
<evidence type="ECO:0008006" key="5">
    <source>
        <dbReference type="Google" id="ProtNLM"/>
    </source>
</evidence>
<evidence type="ECO:0000259" key="2">
    <source>
        <dbReference type="Pfam" id="PF18417"/>
    </source>
</evidence>
<accession>A0A9W7NJL6</accession>
<evidence type="ECO:0000313" key="4">
    <source>
        <dbReference type="Proteomes" id="UP000480854"/>
    </source>
</evidence>